<dbReference type="KEGG" id="bgv:CAL12_22375"/>
<keyword evidence="2" id="KW-1185">Reference proteome</keyword>
<keyword evidence="1" id="KW-0969">Cilium</keyword>
<accession>A0A1W6YQD3</accession>
<dbReference type="STRING" id="1416806.CAL12_22375"/>
<keyword evidence="1" id="KW-0282">Flagellum</keyword>
<keyword evidence="1" id="KW-0966">Cell projection</keyword>
<protein>
    <submittedName>
        <fullName evidence="1">Flagellar hook-length control protein FliK</fullName>
    </submittedName>
</protein>
<name>A0A1W6YQD3_9BORD</name>
<organism evidence="1 2">
    <name type="scientific">Bordetella genomosp. 8</name>
    <dbReference type="NCBI Taxonomy" id="1416806"/>
    <lineage>
        <taxon>Bacteria</taxon>
        <taxon>Pseudomonadati</taxon>
        <taxon>Pseudomonadota</taxon>
        <taxon>Betaproteobacteria</taxon>
        <taxon>Burkholderiales</taxon>
        <taxon>Alcaligenaceae</taxon>
        <taxon>Bordetella</taxon>
    </lineage>
</organism>
<evidence type="ECO:0000313" key="1">
    <source>
        <dbReference type="EMBL" id="ARP83295.1"/>
    </source>
</evidence>
<dbReference type="Proteomes" id="UP000194151">
    <property type="component" value="Chromosome"/>
</dbReference>
<dbReference type="RefSeq" id="WP_086066634.1">
    <property type="nucleotide sequence ID" value="NZ_CP021108.1"/>
</dbReference>
<evidence type="ECO:0000313" key="2">
    <source>
        <dbReference type="Proteomes" id="UP000194151"/>
    </source>
</evidence>
<dbReference type="InterPro" id="IPR007922">
    <property type="entry name" value="DciA-like"/>
</dbReference>
<proteinExistence type="predicted"/>
<dbReference type="AlphaFoldDB" id="A0A1W6YQD3"/>
<sequence>MNKRAPFRPSRKPARGENTAMGWLGHDARGAGVLATAHLHLQIQRTVASVVPPVLGNVCRVARLETDRLQLAVPSAAHAAKLRQMAPRIAQALHAAGWNLNEIAVKVQAGLPGAGIKPPRAPKDVMPLGDTALGAFEALRETLNPGPLADAIERLLRHHRQS</sequence>
<gene>
    <name evidence="1" type="ORF">CAL12_22375</name>
</gene>
<reference evidence="1 2" key="1">
    <citation type="submission" date="2017-05" db="EMBL/GenBank/DDBJ databases">
        <title>Complete and WGS of Bordetella genogroups.</title>
        <authorList>
            <person name="Spilker T."/>
            <person name="LiPuma J."/>
        </authorList>
    </citation>
    <scope>NUCLEOTIDE SEQUENCE [LARGE SCALE GENOMIC DNA]</scope>
    <source>
        <strain evidence="1 2">AU19157</strain>
    </source>
</reference>
<dbReference type="OrthoDB" id="8521216at2"/>
<dbReference type="EMBL" id="CP021108">
    <property type="protein sequence ID" value="ARP83295.1"/>
    <property type="molecule type" value="Genomic_DNA"/>
</dbReference>
<dbReference type="Pfam" id="PF05258">
    <property type="entry name" value="DciA"/>
    <property type="match status" value="1"/>
</dbReference>